<dbReference type="InterPro" id="IPR011009">
    <property type="entry name" value="Kinase-like_dom_sf"/>
</dbReference>
<dbReference type="Proteomes" id="UP000319213">
    <property type="component" value="Unassembled WGS sequence"/>
</dbReference>
<evidence type="ECO:0000313" key="3">
    <source>
        <dbReference type="Proteomes" id="UP000319213"/>
    </source>
</evidence>
<dbReference type="AlphaFoldDB" id="A0A543IUW4"/>
<feature type="domain" description="Aminoglycoside phosphotransferase" evidence="1">
    <location>
        <begin position="30"/>
        <end position="112"/>
    </location>
</feature>
<evidence type="ECO:0000259" key="1">
    <source>
        <dbReference type="Pfam" id="PF01636"/>
    </source>
</evidence>
<dbReference type="InterPro" id="IPR002575">
    <property type="entry name" value="Aminoglycoside_PTrfase"/>
</dbReference>
<keyword evidence="3" id="KW-1185">Reference proteome</keyword>
<protein>
    <submittedName>
        <fullName evidence="2">Phosphotransferase family enzyme</fullName>
    </submittedName>
</protein>
<evidence type="ECO:0000313" key="2">
    <source>
        <dbReference type="EMBL" id="TQM74378.1"/>
    </source>
</evidence>
<keyword evidence="2" id="KW-0808">Transferase</keyword>
<proteinExistence type="predicted"/>
<name>A0A543IUW4_9ACTN</name>
<dbReference type="OrthoDB" id="236897at2"/>
<gene>
    <name evidence="2" type="ORF">FHX40_1049</name>
</gene>
<comment type="caution">
    <text evidence="2">The sequence shown here is derived from an EMBL/GenBank/DDBJ whole genome shotgun (WGS) entry which is preliminary data.</text>
</comment>
<reference evidence="2 3" key="1">
    <citation type="submission" date="2019-06" db="EMBL/GenBank/DDBJ databases">
        <title>Sequencing the genomes of 1000 actinobacteria strains.</title>
        <authorList>
            <person name="Klenk H.-P."/>
        </authorList>
    </citation>
    <scope>NUCLEOTIDE SEQUENCE [LARGE SCALE GENOMIC DNA]</scope>
    <source>
        <strain evidence="2 3">DSM 43186</strain>
    </source>
</reference>
<dbReference type="SUPFAM" id="SSF56112">
    <property type="entry name" value="Protein kinase-like (PK-like)"/>
    <property type="match status" value="1"/>
</dbReference>
<organism evidence="2 3">
    <name type="scientific">Thermopolyspora flexuosa</name>
    <dbReference type="NCBI Taxonomy" id="103836"/>
    <lineage>
        <taxon>Bacteria</taxon>
        <taxon>Bacillati</taxon>
        <taxon>Actinomycetota</taxon>
        <taxon>Actinomycetes</taxon>
        <taxon>Streptosporangiales</taxon>
        <taxon>Streptosporangiaceae</taxon>
        <taxon>Thermopolyspora</taxon>
    </lineage>
</organism>
<dbReference type="EMBL" id="VFPQ01000001">
    <property type="protein sequence ID" value="TQM74378.1"/>
    <property type="molecule type" value="Genomic_DNA"/>
</dbReference>
<dbReference type="Gene3D" id="3.90.1200.10">
    <property type="match status" value="1"/>
</dbReference>
<dbReference type="GO" id="GO:0016740">
    <property type="term" value="F:transferase activity"/>
    <property type="evidence" value="ECO:0007669"/>
    <property type="project" value="UniProtKB-KW"/>
</dbReference>
<sequence length="266" mass="29094">MTLTEVRLGGGPCGGSVTEGVVRVGDTVRRPARASTPAVNALLAHLEAVGFDGAPRVLGVDELGRQVLTYIPGETASRPLPAYAVSDETLVALARLLRRFHDAAAGFAPPPGLVWEEGSGDDGEPEIVGHCDVTPENVVFRDGRPVALIDFDLARPTTRLFDVVTTLRHWAPLADPVDADPRQRNLDVGRRLRLFCDAYGLPPRDRRRVVEVARLRFGRSYAAMRARAIREGGGWARMWASGAGDRIRRAAAWLDAHQEELERHLF</sequence>
<accession>A0A543IUW4</accession>
<dbReference type="Pfam" id="PF01636">
    <property type="entry name" value="APH"/>
    <property type="match status" value="2"/>
</dbReference>
<feature type="domain" description="Aminoglycoside phosphotransferase" evidence="1">
    <location>
        <begin position="123"/>
        <end position="185"/>
    </location>
</feature>